<accession>A0A9P0ELM6</accession>
<dbReference type="Pfam" id="PF00172">
    <property type="entry name" value="Zn_clus"/>
    <property type="match status" value="1"/>
</dbReference>
<dbReference type="OrthoDB" id="3546279at2759"/>
<proteinExistence type="predicted"/>
<keyword evidence="4" id="KW-1185">Reference proteome</keyword>
<dbReference type="Gene3D" id="4.10.240.10">
    <property type="entry name" value="Zn(2)-C6 fungal-type DNA-binding domain"/>
    <property type="match status" value="1"/>
</dbReference>
<dbReference type="EMBL" id="CABFOC020000062">
    <property type="protein sequence ID" value="CAH0055851.1"/>
    <property type="molecule type" value="Genomic_DNA"/>
</dbReference>
<evidence type="ECO:0000313" key="4">
    <source>
        <dbReference type="Proteomes" id="UP000775872"/>
    </source>
</evidence>
<dbReference type="GO" id="GO:0008270">
    <property type="term" value="F:zinc ion binding"/>
    <property type="evidence" value="ECO:0007669"/>
    <property type="project" value="InterPro"/>
</dbReference>
<dbReference type="CDD" id="cd00067">
    <property type="entry name" value="GAL4"/>
    <property type="match status" value="1"/>
</dbReference>
<dbReference type="SMART" id="SM00066">
    <property type="entry name" value="GAL4"/>
    <property type="match status" value="1"/>
</dbReference>
<dbReference type="InterPro" id="IPR036864">
    <property type="entry name" value="Zn2-C6_fun-type_DNA-bd_sf"/>
</dbReference>
<dbReference type="AlphaFoldDB" id="A0A9P0ELM6"/>
<gene>
    <name evidence="3" type="ORF">CSOL1703_00018012</name>
</gene>
<dbReference type="InterPro" id="IPR001138">
    <property type="entry name" value="Zn2Cys6_DnaBD"/>
</dbReference>
<comment type="caution">
    <text evidence="3">The sequence shown here is derived from an EMBL/GenBank/DDBJ whole genome shotgun (WGS) entry which is preliminary data.</text>
</comment>
<feature type="domain" description="Zn(2)-C6 fungal-type" evidence="2">
    <location>
        <begin position="40"/>
        <end position="70"/>
    </location>
</feature>
<dbReference type="Proteomes" id="UP000775872">
    <property type="component" value="Unassembled WGS sequence"/>
</dbReference>
<name>A0A9P0ELM6_9HYPO</name>
<organism evidence="3 4">
    <name type="scientific">Clonostachys solani</name>
    <dbReference type="NCBI Taxonomy" id="160281"/>
    <lineage>
        <taxon>Eukaryota</taxon>
        <taxon>Fungi</taxon>
        <taxon>Dikarya</taxon>
        <taxon>Ascomycota</taxon>
        <taxon>Pezizomycotina</taxon>
        <taxon>Sordariomycetes</taxon>
        <taxon>Hypocreomycetidae</taxon>
        <taxon>Hypocreales</taxon>
        <taxon>Bionectriaceae</taxon>
        <taxon>Clonostachys</taxon>
    </lineage>
</organism>
<dbReference type="InterPro" id="IPR021858">
    <property type="entry name" value="Fun_TF"/>
</dbReference>
<dbReference type="PANTHER" id="PTHR47784:SF5">
    <property type="entry name" value="STEROL UPTAKE CONTROL PROTEIN 2"/>
    <property type="match status" value="1"/>
</dbReference>
<dbReference type="Pfam" id="PF11951">
    <property type="entry name" value="Fungal_trans_2"/>
    <property type="match status" value="1"/>
</dbReference>
<dbReference type="InterPro" id="IPR053157">
    <property type="entry name" value="Sterol_Uptake_Regulator"/>
</dbReference>
<protein>
    <recommendedName>
        <fullName evidence="2">Zn(2)-C6 fungal-type domain-containing protein</fullName>
    </recommendedName>
</protein>
<keyword evidence="1" id="KW-0539">Nucleus</keyword>
<reference evidence="4" key="1">
    <citation type="submission" date="2019-06" db="EMBL/GenBank/DDBJ databases">
        <authorList>
            <person name="Broberg M."/>
        </authorList>
    </citation>
    <scope>NUCLEOTIDE SEQUENCE [LARGE SCALE GENOMIC DNA]</scope>
</reference>
<evidence type="ECO:0000313" key="3">
    <source>
        <dbReference type="EMBL" id="CAH0055851.1"/>
    </source>
</evidence>
<reference evidence="3 4" key="2">
    <citation type="submission" date="2021-10" db="EMBL/GenBank/DDBJ databases">
        <authorList>
            <person name="Piombo E."/>
        </authorList>
    </citation>
    <scope>NUCLEOTIDE SEQUENCE [LARGE SCALE GENOMIC DNA]</scope>
</reference>
<dbReference type="SUPFAM" id="SSF57701">
    <property type="entry name" value="Zn2/Cys6 DNA-binding domain"/>
    <property type="match status" value="1"/>
</dbReference>
<evidence type="ECO:0000259" key="2">
    <source>
        <dbReference type="PROSITE" id="PS50048"/>
    </source>
</evidence>
<dbReference type="PROSITE" id="PS00463">
    <property type="entry name" value="ZN2_CY6_FUNGAL_1"/>
    <property type="match status" value="1"/>
</dbReference>
<evidence type="ECO:0000256" key="1">
    <source>
        <dbReference type="ARBA" id="ARBA00023242"/>
    </source>
</evidence>
<dbReference type="PANTHER" id="PTHR47784">
    <property type="entry name" value="STEROL UPTAKE CONTROL PROTEIN 2"/>
    <property type="match status" value="1"/>
</dbReference>
<sequence>MSHPPPSNKPNELTFVLVDGQQPPQRKAAPKLYHKKSKTGCQLCRTRRVKCNEAKPTCHHCQRLGQLCVYDRQAPGGSPSTDKEEETVGTESAVVVDEGAPNDRHYRHGSGIFKRESEERRRLELKLLTHYFTETGRSIAVDEEGNHFWVNVICSMASESDALLYAIYVLSTLHLNRKGQFPGAEPEVVRAYLSIALQLHQKDISEISKSNCDHVCMTSNILRVYSFAELQDRPLDPYEPPSEWLRMVESSSSVFAKAWDFYKDGGNPEPVAVKMVKTLSNSLRSAGRRAKREHFAYLMSRKSECEMQESWDNRDVEAYEATVMFLEGVWSSYCDKLEPRSSIGRNVACFPMLVHKCFVEKVEERQPRALVMLAHYFALLTILREAWWIGDVGQREVYAIFNAVPSAWRSHLTWPMQFVNKEKESEGGSRLWG</sequence>
<dbReference type="PROSITE" id="PS50048">
    <property type="entry name" value="ZN2_CY6_FUNGAL_2"/>
    <property type="match status" value="1"/>
</dbReference>
<dbReference type="GO" id="GO:0001228">
    <property type="term" value="F:DNA-binding transcription activator activity, RNA polymerase II-specific"/>
    <property type="evidence" value="ECO:0007669"/>
    <property type="project" value="TreeGrafter"/>
</dbReference>